<accession>A0ABX1IB16</accession>
<dbReference type="EMBL" id="JAAXKX010000026">
    <property type="protein sequence ID" value="NKN34381.1"/>
    <property type="molecule type" value="Genomic_DNA"/>
</dbReference>
<dbReference type="RefSeq" id="WP_168670769.1">
    <property type="nucleotide sequence ID" value="NZ_JAAXKX010000026.1"/>
</dbReference>
<dbReference type="Proteomes" id="UP000740754">
    <property type="component" value="Unassembled WGS sequence"/>
</dbReference>
<comment type="caution">
    <text evidence="1">The sequence shown here is derived from an EMBL/GenBank/DDBJ whole genome shotgun (WGS) entry which is preliminary data.</text>
</comment>
<protein>
    <recommendedName>
        <fullName evidence="3">DUF429 domain-containing protein</fullName>
    </recommendedName>
</protein>
<evidence type="ECO:0000313" key="1">
    <source>
        <dbReference type="EMBL" id="NKN34381.1"/>
    </source>
</evidence>
<sequence length="276" mass="30470">MPAPIHAAGGVFSRYLGIDYSGAGSPEQRLAGIRLYQLDGDDDQPFEVFPEGRSQRWSRRALAAWLEARLREPVPTVVGIDHALSFPLRYFDVHGLARDWPSFLDDFQCHWPTDGVGVRVEDVRRGRVGAGAARGGEARWRRLCEQRAGGAKSVFHFDVPGSVAKSTHAGLPWVRLLRARLGERLHCWPFEGWCPAPGRSVLVEAYPALYRDDGDCIGLTLDQCDARAVALWLAREDRAGRLGAWFSPPLDPVARACAAIEGWILGVPANTPSRSH</sequence>
<proteinExistence type="predicted"/>
<gene>
    <name evidence="1" type="ORF">HF203_14230</name>
</gene>
<keyword evidence="2" id="KW-1185">Reference proteome</keyword>
<evidence type="ECO:0000313" key="2">
    <source>
        <dbReference type="Proteomes" id="UP000740754"/>
    </source>
</evidence>
<organism evidence="1 2">
    <name type="scientific">Marichromatium bheemlicum</name>
    <dbReference type="NCBI Taxonomy" id="365339"/>
    <lineage>
        <taxon>Bacteria</taxon>
        <taxon>Pseudomonadati</taxon>
        <taxon>Pseudomonadota</taxon>
        <taxon>Gammaproteobacteria</taxon>
        <taxon>Chromatiales</taxon>
        <taxon>Chromatiaceae</taxon>
        <taxon>Marichromatium</taxon>
    </lineage>
</organism>
<reference evidence="1 2" key="1">
    <citation type="submission" date="2020-04" db="EMBL/GenBank/DDBJ databases">
        <title>Draft Whole-Genome sequence of Marichromatium bheemlicum DSM 18632, type strain.</title>
        <authorList>
            <person name="Kyndt J.A."/>
            <person name="Meyer T.E."/>
        </authorList>
    </citation>
    <scope>NUCLEOTIDE SEQUENCE [LARGE SCALE GENOMIC DNA]</scope>
    <source>
        <strain evidence="1 2">DSM 18632</strain>
    </source>
</reference>
<evidence type="ECO:0008006" key="3">
    <source>
        <dbReference type="Google" id="ProtNLM"/>
    </source>
</evidence>
<name>A0ABX1IB16_9GAMM</name>